<feature type="domain" description="Guanylate cyclase" evidence="1">
    <location>
        <begin position="1"/>
        <end position="129"/>
    </location>
</feature>
<feature type="non-terminal residue" evidence="2">
    <location>
        <position position="1"/>
    </location>
</feature>
<dbReference type="Gene3D" id="3.30.70.1230">
    <property type="entry name" value="Nucleotide cyclase"/>
    <property type="match status" value="1"/>
</dbReference>
<dbReference type="AlphaFoldDB" id="A0A2J6RIR4"/>
<dbReference type="EMBL" id="KZ613948">
    <property type="protein sequence ID" value="PMD38389.1"/>
    <property type="molecule type" value="Genomic_DNA"/>
</dbReference>
<dbReference type="PANTHER" id="PTHR43081:SF1">
    <property type="entry name" value="ADENYLATE CYCLASE, TERMINAL-DIFFERENTIATION SPECIFIC"/>
    <property type="match status" value="1"/>
</dbReference>
<reference evidence="2 3" key="1">
    <citation type="submission" date="2016-04" db="EMBL/GenBank/DDBJ databases">
        <title>A degradative enzymes factory behind the ericoid mycorrhizal symbiosis.</title>
        <authorList>
            <consortium name="DOE Joint Genome Institute"/>
            <person name="Martino E."/>
            <person name="Morin E."/>
            <person name="Grelet G."/>
            <person name="Kuo A."/>
            <person name="Kohler A."/>
            <person name="Daghino S."/>
            <person name="Barry K."/>
            <person name="Choi C."/>
            <person name="Cichocki N."/>
            <person name="Clum A."/>
            <person name="Copeland A."/>
            <person name="Hainaut M."/>
            <person name="Haridas S."/>
            <person name="Labutti K."/>
            <person name="Lindquist E."/>
            <person name="Lipzen A."/>
            <person name="Khouja H.-R."/>
            <person name="Murat C."/>
            <person name="Ohm R."/>
            <person name="Olson A."/>
            <person name="Spatafora J."/>
            <person name="Veneault-Fourrey C."/>
            <person name="Henrissat B."/>
            <person name="Grigoriev I."/>
            <person name="Martin F."/>
            <person name="Perotto S."/>
        </authorList>
    </citation>
    <scope>NUCLEOTIDE SEQUENCE [LARGE SCALE GENOMIC DNA]</scope>
    <source>
        <strain evidence="2 3">F</strain>
    </source>
</reference>
<dbReference type="Proteomes" id="UP000235786">
    <property type="component" value="Unassembled WGS sequence"/>
</dbReference>
<sequence length="129" mass="14829">VFTDVVDSTALWEYNSREMWDALADHNSLIRPLINDFRGYEIKTTGDGFHLAFQNAMDALKFCLSVQISICTHDWAQAILDFHRQPKQVEKTKVALECLAVRTGIHFGMPDFTEINPLSQRMDYYGPMV</sequence>
<dbReference type="OrthoDB" id="2021138at2759"/>
<dbReference type="STRING" id="1149755.A0A2J6RIR4"/>
<keyword evidence="3" id="KW-1185">Reference proteome</keyword>
<feature type="non-terminal residue" evidence="2">
    <location>
        <position position="129"/>
    </location>
</feature>
<dbReference type="SUPFAM" id="SSF55073">
    <property type="entry name" value="Nucleotide cyclase"/>
    <property type="match status" value="1"/>
</dbReference>
<organism evidence="2 3">
    <name type="scientific">Hyaloscypha variabilis (strain UAMH 11265 / GT02V1 / F)</name>
    <name type="common">Meliniomyces variabilis</name>
    <dbReference type="NCBI Taxonomy" id="1149755"/>
    <lineage>
        <taxon>Eukaryota</taxon>
        <taxon>Fungi</taxon>
        <taxon>Dikarya</taxon>
        <taxon>Ascomycota</taxon>
        <taxon>Pezizomycotina</taxon>
        <taxon>Leotiomycetes</taxon>
        <taxon>Helotiales</taxon>
        <taxon>Hyaloscyphaceae</taxon>
        <taxon>Hyaloscypha</taxon>
        <taxon>Hyaloscypha variabilis</taxon>
    </lineage>
</organism>
<protein>
    <submittedName>
        <fullName evidence="2">Adenylyl cyclase</fullName>
    </submittedName>
</protein>
<dbReference type="GO" id="GO:0009190">
    <property type="term" value="P:cyclic nucleotide biosynthetic process"/>
    <property type="evidence" value="ECO:0007669"/>
    <property type="project" value="InterPro"/>
</dbReference>
<dbReference type="Pfam" id="PF00211">
    <property type="entry name" value="Guanylate_cyc"/>
    <property type="match status" value="1"/>
</dbReference>
<accession>A0A2J6RIR4</accession>
<dbReference type="InterPro" id="IPR029787">
    <property type="entry name" value="Nucleotide_cyclase"/>
</dbReference>
<evidence type="ECO:0000313" key="3">
    <source>
        <dbReference type="Proteomes" id="UP000235786"/>
    </source>
</evidence>
<evidence type="ECO:0000313" key="2">
    <source>
        <dbReference type="EMBL" id="PMD38389.1"/>
    </source>
</evidence>
<dbReference type="PANTHER" id="PTHR43081">
    <property type="entry name" value="ADENYLATE CYCLASE, TERMINAL-DIFFERENTIATION SPECIFIC-RELATED"/>
    <property type="match status" value="1"/>
</dbReference>
<name>A0A2J6RIR4_HYAVF</name>
<gene>
    <name evidence="2" type="ORF">L207DRAFT_387266</name>
</gene>
<dbReference type="InterPro" id="IPR050697">
    <property type="entry name" value="Adenylyl/Guanylyl_Cyclase_3/4"/>
</dbReference>
<dbReference type="InterPro" id="IPR001054">
    <property type="entry name" value="A/G_cyclase"/>
</dbReference>
<proteinExistence type="predicted"/>
<evidence type="ECO:0000259" key="1">
    <source>
        <dbReference type="PROSITE" id="PS50125"/>
    </source>
</evidence>
<dbReference type="PROSITE" id="PS50125">
    <property type="entry name" value="GUANYLATE_CYCLASE_2"/>
    <property type="match status" value="1"/>
</dbReference>
<dbReference type="GO" id="GO:0035556">
    <property type="term" value="P:intracellular signal transduction"/>
    <property type="evidence" value="ECO:0007669"/>
    <property type="project" value="InterPro"/>
</dbReference>